<dbReference type="GeneTree" id="ENSGT01150000286990"/>
<dbReference type="OMA" id="PIIMSPR"/>
<dbReference type="AlphaFoldDB" id="A0A6I8P8U6"/>
<dbReference type="PANTHER" id="PTHR26453">
    <property type="entry name" value="OLFACTORY RECEPTOR"/>
    <property type="match status" value="1"/>
</dbReference>
<dbReference type="Proteomes" id="UP000002279">
    <property type="component" value="Chromosome X3"/>
</dbReference>
<evidence type="ECO:0000256" key="6">
    <source>
        <dbReference type="ARBA" id="ARBA00022989"/>
    </source>
</evidence>
<protein>
    <recommendedName>
        <fullName evidence="10">Olfactory receptor</fullName>
    </recommendedName>
</protein>
<comment type="similarity">
    <text evidence="9">Belongs to the G-protein coupled receptor 1 family.</text>
</comment>
<dbReference type="PRINTS" id="PR00237">
    <property type="entry name" value="GPCRRHODOPSN"/>
</dbReference>
<evidence type="ECO:0000256" key="9">
    <source>
        <dbReference type="RuleBase" id="RU000688"/>
    </source>
</evidence>
<dbReference type="GO" id="GO:0050911">
    <property type="term" value="P:detection of chemical stimulus involved in sensory perception of smell"/>
    <property type="evidence" value="ECO:0000318"/>
    <property type="project" value="GO_Central"/>
</dbReference>
<evidence type="ECO:0000259" key="11">
    <source>
        <dbReference type="PROSITE" id="PS50262"/>
    </source>
</evidence>
<dbReference type="InterPro" id="IPR017452">
    <property type="entry name" value="GPCR_Rhodpsn_7TM"/>
</dbReference>
<dbReference type="PRINTS" id="PR00245">
    <property type="entry name" value="OLFACTORYR"/>
</dbReference>
<evidence type="ECO:0000256" key="7">
    <source>
        <dbReference type="ARBA" id="ARBA00023136"/>
    </source>
</evidence>
<sequence length="311" mass="34551">MRDNETTVTDFILLGLFPEFRHPNFIISFILLVYAAAFTGNAVLILLIWADIRLHTPMYFLLSQLSLVGLAFISTTVPKMAADFFSGKQNISVIACGTQIFFYFTLGGAECLLLTFMSYDRYVAVCHPLRYPVLVNPRVCVQMAVGSWAGGALSSLVQTVYTMNLPFCGSREIHHFFCEVPAVLRLSCEDTSAYEMSVFVTCVVFLLIPFSLIVASYALIFLSVLRMDSREGRKKALATCSSHLTVVTLYFGPNIFIYMTPGSSHSPEQDQAMSVFCTILTPLLNPLIYSLRNKEVGGALRKVLGQHPVSK</sequence>
<evidence type="ECO:0000256" key="5">
    <source>
        <dbReference type="ARBA" id="ARBA00022725"/>
    </source>
</evidence>
<evidence type="ECO:0000256" key="10">
    <source>
        <dbReference type="RuleBase" id="RU363047"/>
    </source>
</evidence>
<evidence type="ECO:0000256" key="3">
    <source>
        <dbReference type="ARBA" id="ARBA00022606"/>
    </source>
</evidence>
<dbReference type="Bgee" id="ENSOANG00000019616">
    <property type="expression patterns" value="Expressed in testis and 4 other cell types or tissues"/>
</dbReference>
<dbReference type="InterPro" id="IPR000725">
    <property type="entry name" value="Olfact_rcpt"/>
</dbReference>
<reference evidence="12" key="2">
    <citation type="submission" date="2025-08" db="UniProtKB">
        <authorList>
            <consortium name="Ensembl"/>
        </authorList>
    </citation>
    <scope>IDENTIFICATION</scope>
    <source>
        <strain evidence="12">Glennie</strain>
    </source>
</reference>
<dbReference type="GO" id="GO:0004984">
    <property type="term" value="F:olfactory receptor activity"/>
    <property type="evidence" value="ECO:0000318"/>
    <property type="project" value="GO_Central"/>
</dbReference>
<dbReference type="GO" id="GO:0004930">
    <property type="term" value="F:G protein-coupled receptor activity"/>
    <property type="evidence" value="ECO:0007669"/>
    <property type="project" value="UniProtKB-KW"/>
</dbReference>
<comment type="subcellular location">
    <subcellularLocation>
        <location evidence="1 10">Cell membrane</location>
        <topology evidence="1 10">Multi-pass membrane protein</topology>
    </subcellularLocation>
</comment>
<accession>A0A6I8P8U6</accession>
<reference evidence="12 13" key="1">
    <citation type="journal article" date="2008" name="Nature">
        <title>Genome analysis of the platypus reveals unique signatures of evolution.</title>
        <authorList>
            <person name="Warren W.C."/>
            <person name="Hillier L.W."/>
            <person name="Marshall Graves J.A."/>
            <person name="Birney E."/>
            <person name="Ponting C.P."/>
            <person name="Grutzner F."/>
            <person name="Belov K."/>
            <person name="Miller W."/>
            <person name="Clarke L."/>
            <person name="Chinwalla A.T."/>
            <person name="Yang S.P."/>
            <person name="Heger A."/>
            <person name="Locke D.P."/>
            <person name="Miethke P."/>
            <person name="Waters P.D."/>
            <person name="Veyrunes F."/>
            <person name="Fulton L."/>
            <person name="Fulton B."/>
            <person name="Graves T."/>
            <person name="Wallis J."/>
            <person name="Puente X.S."/>
            <person name="Lopez-Otin C."/>
            <person name="Ordonez G.R."/>
            <person name="Eichler E.E."/>
            <person name="Chen L."/>
            <person name="Cheng Z."/>
            <person name="Deakin J.E."/>
            <person name="Alsop A."/>
            <person name="Thompson K."/>
            <person name="Kirby P."/>
            <person name="Papenfuss A.T."/>
            <person name="Wakefield M.J."/>
            <person name="Olender T."/>
            <person name="Lancet D."/>
            <person name="Huttley G.A."/>
            <person name="Smit A.F."/>
            <person name="Pask A."/>
            <person name="Temple-Smith P."/>
            <person name="Batzer M.A."/>
            <person name="Walker J.A."/>
            <person name="Konkel M.K."/>
            <person name="Harris R.S."/>
            <person name="Whittington C.M."/>
            <person name="Wong E.S."/>
            <person name="Gemmell N.J."/>
            <person name="Buschiazzo E."/>
            <person name="Vargas Jentzsch I.M."/>
            <person name="Merkel A."/>
            <person name="Schmitz J."/>
            <person name="Zemann A."/>
            <person name="Churakov G."/>
            <person name="Kriegs J.O."/>
            <person name="Brosius J."/>
            <person name="Murchison E.P."/>
            <person name="Sachidanandam R."/>
            <person name="Smith C."/>
            <person name="Hannon G.J."/>
            <person name="Tsend-Ayush E."/>
            <person name="McMillan D."/>
            <person name="Attenborough R."/>
            <person name="Rens W."/>
            <person name="Ferguson-Smith M."/>
            <person name="Lefevre C.M."/>
            <person name="Sharp J.A."/>
            <person name="Nicholas K.R."/>
            <person name="Ray D.A."/>
            <person name="Kube M."/>
            <person name="Reinhardt R."/>
            <person name="Pringle T.H."/>
            <person name="Taylor J."/>
            <person name="Jones R.C."/>
            <person name="Nixon B."/>
            <person name="Dacheux J.L."/>
            <person name="Niwa H."/>
            <person name="Sekita Y."/>
            <person name="Huang X."/>
            <person name="Stark A."/>
            <person name="Kheradpour P."/>
            <person name="Kellis M."/>
            <person name="Flicek P."/>
            <person name="Chen Y."/>
            <person name="Webber C."/>
            <person name="Hardison R."/>
            <person name="Nelson J."/>
            <person name="Hallsworth-Pepin K."/>
            <person name="Delehaunty K."/>
            <person name="Markovic C."/>
            <person name="Minx P."/>
            <person name="Feng Y."/>
            <person name="Kremitzki C."/>
            <person name="Mitreva M."/>
            <person name="Glasscock J."/>
            <person name="Wylie T."/>
            <person name="Wohldmann P."/>
            <person name="Thiru P."/>
            <person name="Nhan M.N."/>
            <person name="Pohl C.S."/>
            <person name="Smith S.M."/>
            <person name="Hou S."/>
            <person name="Nefedov M."/>
            <person name="de Jong P.J."/>
            <person name="Renfree M.B."/>
            <person name="Mardis E.R."/>
            <person name="Wilson R.K."/>
        </authorList>
    </citation>
    <scope>NUCLEOTIDE SEQUENCE [LARGE SCALE GENOMIC DNA]</scope>
    <source>
        <strain evidence="12 13">Glennie</strain>
    </source>
</reference>
<keyword evidence="2 10" id="KW-1003">Cell membrane</keyword>
<dbReference type="InterPro" id="IPR000276">
    <property type="entry name" value="GPCR_Rhodpsn"/>
</dbReference>
<evidence type="ECO:0000256" key="2">
    <source>
        <dbReference type="ARBA" id="ARBA00022475"/>
    </source>
</evidence>
<dbReference type="FunFam" id="1.20.1070.10:FF:000554">
    <property type="entry name" value="Olfactory receptor"/>
    <property type="match status" value="1"/>
</dbReference>
<feature type="transmembrane region" description="Helical" evidence="10">
    <location>
        <begin position="236"/>
        <end position="259"/>
    </location>
</feature>
<evidence type="ECO:0000256" key="4">
    <source>
        <dbReference type="ARBA" id="ARBA00022692"/>
    </source>
</evidence>
<keyword evidence="6 10" id="KW-1133">Transmembrane helix</keyword>
<keyword evidence="9" id="KW-0675">Receptor</keyword>
<dbReference type="GO" id="GO:0005886">
    <property type="term" value="C:plasma membrane"/>
    <property type="evidence" value="ECO:0000318"/>
    <property type="project" value="GO_Central"/>
</dbReference>
<feature type="domain" description="G-protein coupled receptors family 1 profile" evidence="11">
    <location>
        <begin position="40"/>
        <end position="289"/>
    </location>
</feature>
<keyword evidence="8 9" id="KW-0807">Transducer</keyword>
<dbReference type="PROSITE" id="PS50262">
    <property type="entry name" value="G_PROTEIN_RECEP_F1_2"/>
    <property type="match status" value="1"/>
</dbReference>
<evidence type="ECO:0000256" key="8">
    <source>
        <dbReference type="ARBA" id="ARBA00023224"/>
    </source>
</evidence>
<keyword evidence="5 10" id="KW-0552">Olfaction</keyword>
<feature type="transmembrane region" description="Helical" evidence="10">
    <location>
        <begin position="198"/>
        <end position="224"/>
    </location>
</feature>
<dbReference type="Gene3D" id="1.20.1070.10">
    <property type="entry name" value="Rhodopsin 7-helix transmembrane proteins"/>
    <property type="match status" value="1"/>
</dbReference>
<keyword evidence="4 9" id="KW-0812">Transmembrane</keyword>
<feature type="transmembrane region" description="Helical" evidence="10">
    <location>
        <begin position="139"/>
        <end position="161"/>
    </location>
</feature>
<evidence type="ECO:0000256" key="1">
    <source>
        <dbReference type="ARBA" id="ARBA00004651"/>
    </source>
</evidence>
<dbReference type="CDD" id="cd15421">
    <property type="entry name" value="7tmA_OR2T-like"/>
    <property type="match status" value="1"/>
</dbReference>
<organism evidence="12 13">
    <name type="scientific">Ornithorhynchus anatinus</name>
    <name type="common">Duckbill platypus</name>
    <dbReference type="NCBI Taxonomy" id="9258"/>
    <lineage>
        <taxon>Eukaryota</taxon>
        <taxon>Metazoa</taxon>
        <taxon>Chordata</taxon>
        <taxon>Craniata</taxon>
        <taxon>Vertebrata</taxon>
        <taxon>Euteleostomi</taxon>
        <taxon>Mammalia</taxon>
        <taxon>Monotremata</taxon>
        <taxon>Ornithorhynchidae</taxon>
        <taxon>Ornithorhynchus</taxon>
    </lineage>
</organism>
<dbReference type="InParanoid" id="A0A6I8P8U6"/>
<feature type="transmembrane region" description="Helical" evidence="10">
    <location>
        <begin position="25"/>
        <end position="47"/>
    </location>
</feature>
<dbReference type="Pfam" id="PF13853">
    <property type="entry name" value="7tm_4"/>
    <property type="match status" value="1"/>
</dbReference>
<evidence type="ECO:0000313" key="13">
    <source>
        <dbReference type="Proteomes" id="UP000002279"/>
    </source>
</evidence>
<feature type="transmembrane region" description="Helical" evidence="10">
    <location>
        <begin position="100"/>
        <end position="119"/>
    </location>
</feature>
<dbReference type="PROSITE" id="PS00237">
    <property type="entry name" value="G_PROTEIN_RECEP_F1_1"/>
    <property type="match status" value="1"/>
</dbReference>
<dbReference type="Ensembl" id="ENSOANT00000028715.2">
    <property type="protein sequence ID" value="ENSOANP00000049258.1"/>
    <property type="gene ID" value="ENSOANG00000019616.2"/>
</dbReference>
<proteinExistence type="inferred from homology"/>
<keyword evidence="13" id="KW-1185">Reference proteome</keyword>
<dbReference type="SUPFAM" id="SSF81321">
    <property type="entry name" value="Family A G protein-coupled receptor-like"/>
    <property type="match status" value="1"/>
</dbReference>
<reference evidence="12" key="3">
    <citation type="submission" date="2025-09" db="UniProtKB">
        <authorList>
            <consortium name="Ensembl"/>
        </authorList>
    </citation>
    <scope>IDENTIFICATION</scope>
    <source>
        <strain evidence="12">Glennie</strain>
    </source>
</reference>
<feature type="transmembrane region" description="Helical" evidence="10">
    <location>
        <begin position="271"/>
        <end position="291"/>
    </location>
</feature>
<keyword evidence="9" id="KW-0297">G-protein coupled receptor</keyword>
<name>A0A6I8P8U6_ORNAN</name>
<keyword evidence="7 10" id="KW-0472">Membrane</keyword>
<keyword evidence="3 10" id="KW-0716">Sensory transduction</keyword>
<evidence type="ECO:0000313" key="12">
    <source>
        <dbReference type="Ensembl" id="ENSOANP00000049258.1"/>
    </source>
</evidence>
<feature type="transmembrane region" description="Helical" evidence="10">
    <location>
        <begin position="59"/>
        <end position="80"/>
    </location>
</feature>